<dbReference type="EMBL" id="FTNR01000040">
    <property type="protein sequence ID" value="SIS21767.1"/>
    <property type="molecule type" value="Genomic_DNA"/>
</dbReference>
<sequence length="116" mass="13833">MKSTERTADEWEQYLEEHPDEVLMFVDADYEIHTFEHDQEDDELCFLRGGTYGYDYEGSRVALEAFAEDDSDIHKLVSRDKEYTERKRLTDGEYDTPTEWAECKRQMETEQQEANT</sequence>
<reference evidence="2" key="1">
    <citation type="submission" date="2017-01" db="EMBL/GenBank/DDBJ databases">
        <authorList>
            <person name="Varghese N."/>
            <person name="Submissions S."/>
        </authorList>
    </citation>
    <scope>NUCLEOTIDE SEQUENCE [LARGE SCALE GENOMIC DNA]</scope>
    <source>
        <strain evidence="2">type strain: HArc-</strain>
    </source>
</reference>
<proteinExistence type="predicted"/>
<keyword evidence="2" id="KW-1185">Reference proteome</keyword>
<evidence type="ECO:0000313" key="2">
    <source>
        <dbReference type="Proteomes" id="UP000185936"/>
    </source>
</evidence>
<organism evidence="1 2">
    <name type="scientific">Natronorubrum thiooxidans</name>
    <dbReference type="NCBI Taxonomy" id="308853"/>
    <lineage>
        <taxon>Archaea</taxon>
        <taxon>Methanobacteriati</taxon>
        <taxon>Methanobacteriota</taxon>
        <taxon>Stenosarchaea group</taxon>
        <taxon>Halobacteria</taxon>
        <taxon>Halobacteriales</taxon>
        <taxon>Natrialbaceae</taxon>
        <taxon>Natronorubrum</taxon>
    </lineage>
</organism>
<dbReference type="STRING" id="308853.SAMN05421752_14014"/>
<dbReference type="OrthoDB" id="376011at2157"/>
<gene>
    <name evidence="1" type="ORF">SAMN05421752_14014</name>
</gene>
<dbReference type="AlphaFoldDB" id="A0A1N7HA66"/>
<dbReference type="Proteomes" id="UP000185936">
    <property type="component" value="Unassembled WGS sequence"/>
</dbReference>
<accession>A0A1N7HA66</accession>
<name>A0A1N7HA66_9EURY</name>
<protein>
    <submittedName>
        <fullName evidence="1">Uncharacterized protein</fullName>
    </submittedName>
</protein>
<evidence type="ECO:0000313" key="1">
    <source>
        <dbReference type="EMBL" id="SIS21767.1"/>
    </source>
</evidence>
<dbReference type="RefSeq" id="WP_076611001.1">
    <property type="nucleotide sequence ID" value="NZ_FTNR01000040.1"/>
</dbReference>